<dbReference type="SUPFAM" id="SSF53335">
    <property type="entry name" value="S-adenosyl-L-methionine-dependent methyltransferases"/>
    <property type="match status" value="1"/>
</dbReference>
<dbReference type="PANTHER" id="PTHR36840:SF1">
    <property type="entry name" value="BLL5714 PROTEIN"/>
    <property type="match status" value="1"/>
</dbReference>
<dbReference type="STRING" id="695850.A0A067C5T4"/>
<feature type="transmembrane region" description="Helical" evidence="1">
    <location>
        <begin position="140"/>
        <end position="160"/>
    </location>
</feature>
<dbReference type="Pfam" id="PF06772">
    <property type="entry name" value="LtrA"/>
    <property type="match status" value="1"/>
</dbReference>
<dbReference type="RefSeq" id="XP_012203114.1">
    <property type="nucleotide sequence ID" value="XM_012347724.1"/>
</dbReference>
<dbReference type="InterPro" id="IPR036690">
    <property type="entry name" value="Fdx_antiC-bd_sf"/>
</dbReference>
<dbReference type="Gene3D" id="3.40.50.150">
    <property type="entry name" value="Vaccinia Virus protein VP39"/>
    <property type="match status" value="1"/>
</dbReference>
<keyword evidence="4" id="KW-1185">Reference proteome</keyword>
<organism evidence="3 4">
    <name type="scientific">Saprolegnia parasitica (strain CBS 223.65)</name>
    <dbReference type="NCBI Taxonomy" id="695850"/>
    <lineage>
        <taxon>Eukaryota</taxon>
        <taxon>Sar</taxon>
        <taxon>Stramenopiles</taxon>
        <taxon>Oomycota</taxon>
        <taxon>Saprolegniomycetes</taxon>
        <taxon>Saprolegniales</taxon>
        <taxon>Saprolegniaceae</taxon>
        <taxon>Saprolegnia</taxon>
    </lineage>
</organism>
<keyword evidence="1" id="KW-0472">Membrane</keyword>
<dbReference type="InterPro" id="IPR005121">
    <property type="entry name" value="Fdx_antiC-bd"/>
</dbReference>
<feature type="transmembrane region" description="Helical" evidence="1">
    <location>
        <begin position="195"/>
        <end position="214"/>
    </location>
</feature>
<dbReference type="Pfam" id="PF10354">
    <property type="entry name" value="BMT5-like"/>
    <property type="match status" value="1"/>
</dbReference>
<dbReference type="GeneID" id="24130698"/>
<dbReference type="GO" id="GO:0070042">
    <property type="term" value="F:rRNA (uridine-N3-)-methyltransferase activity"/>
    <property type="evidence" value="ECO:0007669"/>
    <property type="project" value="InterPro"/>
</dbReference>
<dbReference type="SUPFAM" id="SSF54991">
    <property type="entry name" value="Anticodon-binding domain of PheRS"/>
    <property type="match status" value="1"/>
</dbReference>
<evidence type="ECO:0000259" key="2">
    <source>
        <dbReference type="SMART" id="SM00896"/>
    </source>
</evidence>
<dbReference type="Proteomes" id="UP000030745">
    <property type="component" value="Unassembled WGS sequence"/>
</dbReference>
<dbReference type="VEuPathDB" id="FungiDB:SPRG_08480"/>
<dbReference type="InterPro" id="IPR010640">
    <property type="entry name" value="Low_temperature_requirement_A"/>
</dbReference>
<protein>
    <recommendedName>
        <fullName evidence="2">FDX-ACB domain-containing protein</fullName>
    </recommendedName>
</protein>
<reference evidence="3 4" key="1">
    <citation type="journal article" date="2013" name="PLoS Genet.">
        <title>Distinctive expansion of potential virulence genes in the genome of the oomycete fish pathogen Saprolegnia parasitica.</title>
        <authorList>
            <person name="Jiang R.H."/>
            <person name="de Bruijn I."/>
            <person name="Haas B.J."/>
            <person name="Belmonte R."/>
            <person name="Lobach L."/>
            <person name="Christie J."/>
            <person name="van den Ackerveken G."/>
            <person name="Bottin A."/>
            <person name="Bulone V."/>
            <person name="Diaz-Moreno S.M."/>
            <person name="Dumas B."/>
            <person name="Fan L."/>
            <person name="Gaulin E."/>
            <person name="Govers F."/>
            <person name="Grenville-Briggs L.J."/>
            <person name="Horner N.R."/>
            <person name="Levin J.Z."/>
            <person name="Mammella M."/>
            <person name="Meijer H.J."/>
            <person name="Morris P."/>
            <person name="Nusbaum C."/>
            <person name="Oome S."/>
            <person name="Phillips A.J."/>
            <person name="van Rooyen D."/>
            <person name="Rzeszutek E."/>
            <person name="Saraiva M."/>
            <person name="Secombes C.J."/>
            <person name="Seidl M.F."/>
            <person name="Snel B."/>
            <person name="Stassen J.H."/>
            <person name="Sykes S."/>
            <person name="Tripathy S."/>
            <person name="van den Berg H."/>
            <person name="Vega-Arreguin J.C."/>
            <person name="Wawra S."/>
            <person name="Young S.K."/>
            <person name="Zeng Q."/>
            <person name="Dieguez-Uribeondo J."/>
            <person name="Russ C."/>
            <person name="Tyler B.M."/>
            <person name="van West P."/>
        </authorList>
    </citation>
    <scope>NUCLEOTIDE SEQUENCE [LARGE SCALE GENOMIC DNA]</scope>
    <source>
        <strain evidence="3 4">CBS 223.65</strain>
    </source>
</reference>
<dbReference type="OrthoDB" id="273345at2759"/>
<feature type="transmembrane region" description="Helical" evidence="1">
    <location>
        <begin position="437"/>
        <end position="453"/>
    </location>
</feature>
<proteinExistence type="predicted"/>
<feature type="transmembrane region" description="Helical" evidence="1">
    <location>
        <begin position="108"/>
        <end position="128"/>
    </location>
</feature>
<dbReference type="InterPro" id="IPR019446">
    <property type="entry name" value="BMT5-like"/>
</dbReference>
<dbReference type="SMART" id="SM00896">
    <property type="entry name" value="FDX-ACB"/>
    <property type="match status" value="1"/>
</dbReference>
<feature type="domain" description="FDX-ACB" evidence="2">
    <location>
        <begin position="717"/>
        <end position="804"/>
    </location>
</feature>
<evidence type="ECO:0000256" key="1">
    <source>
        <dbReference type="SAM" id="Phobius"/>
    </source>
</evidence>
<feature type="transmembrane region" description="Helical" evidence="1">
    <location>
        <begin position="291"/>
        <end position="312"/>
    </location>
</feature>
<keyword evidence="1" id="KW-0812">Transmembrane</keyword>
<accession>A0A067C5T4</accession>
<dbReference type="InterPro" id="IPR029063">
    <property type="entry name" value="SAM-dependent_MTases_sf"/>
</dbReference>
<evidence type="ECO:0000313" key="3">
    <source>
        <dbReference type="EMBL" id="KDO26119.1"/>
    </source>
</evidence>
<gene>
    <name evidence="3" type="ORF">SPRG_08480</name>
</gene>
<feature type="transmembrane region" description="Helical" evidence="1">
    <location>
        <begin position="166"/>
        <end position="188"/>
    </location>
</feature>
<dbReference type="KEGG" id="spar:SPRG_08480"/>
<dbReference type="GO" id="GO:0070475">
    <property type="term" value="P:rRNA base methylation"/>
    <property type="evidence" value="ECO:0007669"/>
    <property type="project" value="InterPro"/>
</dbReference>
<name>A0A067C5T4_SAPPC</name>
<sequence>MELRTFHSRPRLSADWSGEYEEKSSEWFELFLDLVLVAACANVAEKLKDEFTLEGFIAFGLMTSLYVTSWHWYAHFHGRFSESSLAHYALLFILLANVAEKLKDDFTLGGFIAFGLMTSLYVTSWHWYAHFHGRFSESSLAHYALLFILLGGLGTMVLASEPGRHFSIGLLLVRVALLLMNAAVYRVLPASRDRLRVDMAILACSCTVLLLAIARPTCSSSAYGVLLVLEIVVLYASRIRHWCVAPGDGIPVNVEHMTDREGSLVLVALGEAVVSAVINSRHVSSPLPSRFYVMMLLSMLVNFALALFYFAVKPPRTMHAVHQSVRRASLFTFLHVLLLPTILALGVSMKFIAEAVLRNERLDGAVVWLLFGAMALCMVWIFLLRGLHYWGAQPATTDRHNVKRIIHCWWALMVGWPLLPLASGQVLMVMAPRGVDPLVALGAAAACVLFWIFSETAIMNHLAALSEATGLRTPELSPLVLRVKSSLGDLTDLGVLVGAAPASVLIVGDGNFSYTCALARHLHAERQRRPLPRLRIIATSLDTADELARMYPGSAAKLAEIRDHDITVLHDFNATKLETYKDLLGPEPFDRIVFNFPHYAEGGNKRNKINKHRQLLTQFFHSCHHVLAPHGQIWVTLCAGQGGTPAETIVRAFGDTWQVAQCAASAGFLLYDVHEAPVDALFQLGYNSVGHRLQEKAFRTHAGLTHVFCGDAIGHSACFPLMWTRDISFWINDGFSDAKLSPVLQTIFGPQVEIAFLKIDDYVSDAGRLAYGYRLTLSSSVFALSKEYVNAKCDEVVDLLDTKVW</sequence>
<dbReference type="PANTHER" id="PTHR36840">
    <property type="entry name" value="BLL5714 PROTEIN"/>
    <property type="match status" value="1"/>
</dbReference>
<dbReference type="AlphaFoldDB" id="A0A067C5T4"/>
<feature type="transmembrane region" description="Helical" evidence="1">
    <location>
        <begin position="85"/>
        <end position="102"/>
    </location>
</feature>
<evidence type="ECO:0000313" key="4">
    <source>
        <dbReference type="Proteomes" id="UP000030745"/>
    </source>
</evidence>
<feature type="transmembrane region" description="Helical" evidence="1">
    <location>
        <begin position="408"/>
        <end position="431"/>
    </location>
</feature>
<dbReference type="EMBL" id="KK583226">
    <property type="protein sequence ID" value="KDO26119.1"/>
    <property type="molecule type" value="Genomic_DNA"/>
</dbReference>
<keyword evidence="1" id="KW-1133">Transmembrane helix</keyword>
<feature type="transmembrane region" description="Helical" evidence="1">
    <location>
        <begin position="365"/>
        <end position="387"/>
    </location>
</feature>
<feature type="transmembrane region" description="Helical" evidence="1">
    <location>
        <begin position="220"/>
        <end position="237"/>
    </location>
</feature>
<feature type="transmembrane region" description="Helical" evidence="1">
    <location>
        <begin position="56"/>
        <end position="73"/>
    </location>
</feature>
<feature type="transmembrane region" description="Helical" evidence="1">
    <location>
        <begin position="333"/>
        <end position="353"/>
    </location>
</feature>